<dbReference type="PANTHER" id="PTHR24023">
    <property type="entry name" value="COLLAGEN ALPHA"/>
    <property type="match status" value="1"/>
</dbReference>
<feature type="domain" description="CTHRC1 C-terminal" evidence="2">
    <location>
        <begin position="146"/>
        <end position="254"/>
    </location>
</feature>
<dbReference type="Proteomes" id="UP001159427">
    <property type="component" value="Unassembled WGS sequence"/>
</dbReference>
<evidence type="ECO:0000256" key="1">
    <source>
        <dbReference type="SAM" id="MobiDB-lite"/>
    </source>
</evidence>
<feature type="region of interest" description="Disordered" evidence="1">
    <location>
        <begin position="288"/>
        <end position="347"/>
    </location>
</feature>
<sequence length="363" mass="38485">MATAAERAKTFTVTVTMKDSAITFTREKCEWEFGLETAIVAMHLLTRTQAEPQCPGSSLKKRKPGSNGIPGVNGLPGSPGVPGRDGRDGIKGEQGRPGDIGPQGPSGEKGMKGERGRQGPVGPKGDRGEKGDSGIQAGPHNMCSHLNWKECTFTRAEGKDTGELYSCQFMKNYTQTALHVYFAGNLRIASCDNCCSRWYFTFNGAECSSPGRIDGAYYMATAAGKNLHRHRHIEGHCNNIHKGKVRVGFWFARVVTLNEDGADHSVCPRSSYSAALFLSDICSKQQQRKTGIPGIPGSPGSQGQNGPAGPQGPAGREGPAGPAGPKGDQGARGIQGPQGPSGGLNWKQCVFNNLDDGRDTGLI</sequence>
<reference evidence="3 4" key="1">
    <citation type="submission" date="2022-05" db="EMBL/GenBank/DDBJ databases">
        <authorList>
            <consortium name="Genoscope - CEA"/>
            <person name="William W."/>
        </authorList>
    </citation>
    <scope>NUCLEOTIDE SEQUENCE [LARGE SCALE GENOMIC DNA]</scope>
</reference>
<dbReference type="InterPro" id="IPR008160">
    <property type="entry name" value="Collagen"/>
</dbReference>
<evidence type="ECO:0000313" key="4">
    <source>
        <dbReference type="Proteomes" id="UP001159427"/>
    </source>
</evidence>
<gene>
    <name evidence="3" type="ORF">PEVE_00042144</name>
</gene>
<evidence type="ECO:0000259" key="2">
    <source>
        <dbReference type="Pfam" id="PF25815"/>
    </source>
</evidence>
<dbReference type="Pfam" id="PF25815">
    <property type="entry name" value="CTHRC1_C"/>
    <property type="match status" value="1"/>
</dbReference>
<protein>
    <recommendedName>
        <fullName evidence="2">CTHRC1 C-terminal domain-containing protein</fullName>
    </recommendedName>
</protein>
<organism evidence="3 4">
    <name type="scientific">Porites evermanni</name>
    <dbReference type="NCBI Taxonomy" id="104178"/>
    <lineage>
        <taxon>Eukaryota</taxon>
        <taxon>Metazoa</taxon>
        <taxon>Cnidaria</taxon>
        <taxon>Anthozoa</taxon>
        <taxon>Hexacorallia</taxon>
        <taxon>Scleractinia</taxon>
        <taxon>Fungiina</taxon>
        <taxon>Poritidae</taxon>
        <taxon>Porites</taxon>
    </lineage>
</organism>
<feature type="compositionally biased region" description="Basic and acidic residues" evidence="1">
    <location>
        <begin position="84"/>
        <end position="96"/>
    </location>
</feature>
<evidence type="ECO:0000313" key="3">
    <source>
        <dbReference type="EMBL" id="CAH3141464.1"/>
    </source>
</evidence>
<comment type="caution">
    <text evidence="3">The sequence shown here is derived from an EMBL/GenBank/DDBJ whole genome shotgun (WGS) entry which is preliminary data.</text>
</comment>
<dbReference type="InterPro" id="IPR057873">
    <property type="entry name" value="CTHRC1_C"/>
</dbReference>
<feature type="non-terminal residue" evidence="3">
    <location>
        <position position="363"/>
    </location>
</feature>
<dbReference type="InterPro" id="IPR050149">
    <property type="entry name" value="Collagen_superfamily"/>
</dbReference>
<accession>A0ABN8PH07</accession>
<proteinExistence type="predicted"/>
<keyword evidence="4" id="KW-1185">Reference proteome</keyword>
<dbReference type="Pfam" id="PF01391">
    <property type="entry name" value="Collagen"/>
    <property type="match status" value="2"/>
</dbReference>
<feature type="region of interest" description="Disordered" evidence="1">
    <location>
        <begin position="51"/>
        <end position="139"/>
    </location>
</feature>
<dbReference type="PANTHER" id="PTHR24023:SF1082">
    <property type="entry name" value="COLLAGEN TRIPLE HELIX REPEAT"/>
    <property type="match status" value="1"/>
</dbReference>
<dbReference type="EMBL" id="CALNXI010000819">
    <property type="protein sequence ID" value="CAH3141464.1"/>
    <property type="molecule type" value="Genomic_DNA"/>
</dbReference>
<name>A0ABN8PH07_9CNID</name>
<feature type="compositionally biased region" description="Low complexity" evidence="1">
    <location>
        <begin position="291"/>
        <end position="328"/>
    </location>
</feature>